<dbReference type="InterPro" id="IPR004114">
    <property type="entry name" value="THUMP_dom"/>
</dbReference>
<evidence type="ECO:0000256" key="3">
    <source>
        <dbReference type="ARBA" id="ARBA00022884"/>
    </source>
</evidence>
<comment type="catalytic activity">
    <reaction evidence="5">
        <text>uridine(54) in tRNA = pseudouridine(54) in tRNA</text>
        <dbReference type="Rhea" id="RHEA:57876"/>
        <dbReference type="Rhea" id="RHEA-COMP:10193"/>
        <dbReference type="Rhea" id="RHEA-COMP:14141"/>
        <dbReference type="ChEBI" id="CHEBI:65314"/>
        <dbReference type="ChEBI" id="CHEBI:65315"/>
    </reaction>
</comment>
<reference evidence="7" key="3">
    <citation type="journal article" name="MicrobiologyOpen">
        <title>Whole-genome comparison between the type strain of Halobacterium salinarum (DSM 3754(T)) and the laboratory strains R1 and NRC-1.</title>
        <authorList>
            <person name="Pfeiffer F."/>
            <person name="Losensky G."/>
            <person name="Marchfelder A."/>
            <person name="Habermann B."/>
            <person name="Dyall-Smith M."/>
        </authorList>
    </citation>
    <scope>NUCLEOTIDE SEQUENCE</scope>
    <source>
        <strain evidence="7">91-R6</strain>
    </source>
</reference>
<dbReference type="Gene3D" id="3.30.70.3190">
    <property type="match status" value="1"/>
</dbReference>
<dbReference type="InterPro" id="IPR005912">
    <property type="entry name" value="Pus10"/>
</dbReference>
<comment type="catalytic activity">
    <reaction evidence="5">
        <text>uridine(55) in tRNA = pseudouridine(55) in tRNA</text>
        <dbReference type="Rhea" id="RHEA:42532"/>
        <dbReference type="Rhea" id="RHEA-COMP:10101"/>
        <dbReference type="Rhea" id="RHEA-COMP:10102"/>
        <dbReference type="ChEBI" id="CHEBI:65314"/>
        <dbReference type="ChEBI" id="CHEBI:65315"/>
        <dbReference type="EC" id="5.4.99.25"/>
    </reaction>
</comment>
<evidence type="ECO:0000256" key="2">
    <source>
        <dbReference type="ARBA" id="ARBA00022694"/>
    </source>
</evidence>
<protein>
    <recommendedName>
        <fullName evidence="5">tRNA pseudouridine synthase Pus10</fullName>
        <ecNumber evidence="5">5.4.99.25</ecNumber>
    </recommendedName>
    <alternativeName>
        <fullName evidence="5">tRNA pseudouridine 54/55 synthase</fullName>
        <shortName evidence="5">Psi54/55 synthase</shortName>
    </alternativeName>
</protein>
<dbReference type="Pfam" id="PF22023">
    <property type="entry name" value="Pus10_THUMP_arc"/>
    <property type="match status" value="1"/>
</dbReference>
<evidence type="ECO:0000259" key="6">
    <source>
        <dbReference type="PROSITE" id="PS51165"/>
    </source>
</evidence>
<dbReference type="InterPro" id="IPR036410">
    <property type="entry name" value="HSP_DnaJ_Cys-rich_dom_sf"/>
</dbReference>
<dbReference type="GeneID" id="68694581"/>
<sequence length="425" mass="45857">MTILEDARAVLAETPVCDACLGRCFAERSFGLSNAERGRALRTAVALADDEPYEEPEEPCWVCEGASGRFDEFADLVVDAVADASFDTYQVGTQAPPLVEENEAMLRDLAGLAEDAGEPFKSECNREVGKRVGDRTGTEVDFGRPDVLAVIDVEAETVDVTVNSAFVYGRYRKLERGIPQTKWPCSDCNGSGTLVDSPCPHCDGTGFLYPESVEQLTAPPVVDAMGGTEASFHGAGREDIDALMLGTGRPFVIEVAEPQDRHPDADALADAINDFADGKAEVEGVAVAGYEMVERVKELDARKRYRADVEFDAPVGDDDLRDAIDELDGATIEQETPNRVDHRRAHLVRERDVYDITADREDDTHATVEIEGEGGLYIKELVSSDDGRTNPSLAGLLGVGAVVTALDVVAVAGETEAFEDTEHLP</sequence>
<dbReference type="GO" id="GO:0000049">
    <property type="term" value="F:tRNA binding"/>
    <property type="evidence" value="ECO:0007669"/>
    <property type="project" value="InterPro"/>
</dbReference>
<dbReference type="PANTHER" id="PTHR21568">
    <property type="entry name" value="TRNA PSEUDOURIDINE SYNTHASE PUS10"/>
    <property type="match status" value="1"/>
</dbReference>
<dbReference type="InterPro" id="IPR039894">
    <property type="entry name" value="Pus10-like"/>
</dbReference>
<proteinExistence type="inferred from homology"/>
<dbReference type="PROSITE" id="PS51165">
    <property type="entry name" value="THUMP"/>
    <property type="match status" value="1"/>
</dbReference>
<dbReference type="GO" id="GO:0031119">
    <property type="term" value="P:tRNA pseudouridine synthesis"/>
    <property type="evidence" value="ECO:0007669"/>
    <property type="project" value="UniProtKB-UniRule"/>
</dbReference>
<dbReference type="NCBIfam" id="TIGR01213">
    <property type="entry name" value="pseudo_Pus10arc"/>
    <property type="match status" value="1"/>
</dbReference>
<evidence type="ECO:0000256" key="5">
    <source>
        <dbReference type="HAMAP-Rule" id="MF_01893"/>
    </source>
</evidence>
<feature type="binding site" evidence="5">
    <location>
        <position position="377"/>
    </location>
    <ligand>
        <name>substrate</name>
    </ligand>
</feature>
<gene>
    <name evidence="5 7" type="primary">pus10</name>
    <name evidence="8" type="ORF">APQ99_00415</name>
    <name evidence="7" type="ORF">HBSAL_09990</name>
</gene>
<reference evidence="7 9" key="1">
    <citation type="journal article" date="2019" name="Microbiol. Resour. Announc.">
        <title>The Genome Sequence of the Halobacterium salinarum Type Strain Is Closely Related to That of Laboratory Strains NRC-1 and R1.</title>
        <authorList>
            <person name="Pfeiffer F."/>
            <person name="Marchfelder A."/>
            <person name="Habermann B."/>
            <person name="Dyall-Smith M.L."/>
        </authorList>
    </citation>
    <scope>NUCLEOTIDE SEQUENCE [LARGE SCALE GENOMIC DNA]</scope>
    <source>
        <strain evidence="7">91-R6</strain>
        <strain evidence="9">ATCC 33171 / DSM 3754 / JCM 8978 / NBRC 102687 / NCIMB 764 / 91-R6</strain>
    </source>
</reference>
<dbReference type="SUPFAM" id="SSF57938">
    <property type="entry name" value="DnaJ/Hsp40 cysteine-rich domain"/>
    <property type="match status" value="1"/>
</dbReference>
<keyword evidence="4 5" id="KW-0413">Isomerase</keyword>
<feature type="domain" description="THUMP" evidence="6">
    <location>
        <begin position="35"/>
        <end position="164"/>
    </location>
</feature>
<dbReference type="Proteomes" id="UP000296216">
    <property type="component" value="Chromosome"/>
</dbReference>
<dbReference type="SMR" id="A0A4D6GVV7"/>
<feature type="binding site" evidence="5">
    <location>
        <position position="305"/>
    </location>
    <ligand>
        <name>substrate</name>
    </ligand>
</feature>
<dbReference type="EMBL" id="VRYN01000001">
    <property type="protein sequence ID" value="TYO81902.1"/>
    <property type="molecule type" value="Genomic_DNA"/>
</dbReference>
<evidence type="ECO:0000256" key="4">
    <source>
        <dbReference type="ARBA" id="ARBA00023235"/>
    </source>
</evidence>
<dbReference type="FunFam" id="3.30.70.2510:FF:000001">
    <property type="entry name" value="tRNA pseudouridine synthase Pus10"/>
    <property type="match status" value="1"/>
</dbReference>
<organism evidence="7 9">
    <name type="scientific">Halobacterium salinarum (strain ATCC 33171 / DSM 3754 / JCM 8978 / NBRC 102687 / NCIMB 764 / 91-R6)</name>
    <dbReference type="NCBI Taxonomy" id="2597657"/>
    <lineage>
        <taxon>Archaea</taxon>
        <taxon>Methanobacteriati</taxon>
        <taxon>Methanobacteriota</taxon>
        <taxon>Stenosarchaea group</taxon>
        <taxon>Halobacteria</taxon>
        <taxon>Halobacteriales</taxon>
        <taxon>Halobacteriaceae</taxon>
        <taxon>Halobacterium</taxon>
    </lineage>
</organism>
<dbReference type="HAMAP" id="MF_01893">
    <property type="entry name" value="Pus10_arch"/>
    <property type="match status" value="1"/>
</dbReference>
<dbReference type="Pfam" id="PF21238">
    <property type="entry name" value="Pus10_C"/>
    <property type="match status" value="1"/>
</dbReference>
<comment type="function">
    <text evidence="5">Responsible for synthesis of pseudouridine from uracil-54 and uracil-55 in the psi GC loop of transfer RNAs.</text>
</comment>
<evidence type="ECO:0000256" key="1">
    <source>
        <dbReference type="ARBA" id="ARBA00009652"/>
    </source>
</evidence>
<dbReference type="InterPro" id="IPR020103">
    <property type="entry name" value="PsdUridine_synth_cat_dom_sf"/>
</dbReference>
<dbReference type="InterPro" id="IPR055174">
    <property type="entry name" value="Pus10_THUMP_arc"/>
</dbReference>
<evidence type="ECO:0000313" key="10">
    <source>
        <dbReference type="Proteomes" id="UP000323075"/>
    </source>
</evidence>
<reference evidence="8 10" key="2">
    <citation type="submission" date="2019-07" db="EMBL/GenBank/DDBJ databases">
        <title>Genomic Encyclopedia of Archaeal and Bacterial Type Strains, Phase II (KMG-II): from individual species to whole genera.</title>
        <authorList>
            <person name="Goeker M."/>
        </authorList>
    </citation>
    <scope>NUCLEOTIDE SEQUENCE [LARGE SCALE GENOMIC DNA]</scope>
    <source>
        <strain evidence="8 10">DSM 3754</strain>
    </source>
</reference>
<evidence type="ECO:0000313" key="9">
    <source>
        <dbReference type="Proteomes" id="UP000296216"/>
    </source>
</evidence>
<dbReference type="EMBL" id="CP038631">
    <property type="protein sequence ID" value="QCC45641.1"/>
    <property type="molecule type" value="Genomic_DNA"/>
</dbReference>
<dbReference type="RefSeq" id="WP_010903457.1">
    <property type="nucleotide sequence ID" value="NZ_VRYN01000001.1"/>
</dbReference>
<dbReference type="Gene3D" id="3.30.70.2510">
    <property type="match status" value="1"/>
</dbReference>
<feature type="active site" description="Nucleophile" evidence="5">
    <location>
        <position position="239"/>
    </location>
</feature>
<accession>A0A4D6GVV7</accession>
<dbReference type="AlphaFoldDB" id="A0A4D6GVV7"/>
<dbReference type="PANTHER" id="PTHR21568:SF0">
    <property type="entry name" value="TRNA PSEUDOURIDINE SYNTHASE PUS10"/>
    <property type="match status" value="1"/>
</dbReference>
<name>A0A4D6GVV7_HALS9</name>
<evidence type="ECO:0000313" key="8">
    <source>
        <dbReference type="EMBL" id="TYO81902.1"/>
    </source>
</evidence>
<dbReference type="SUPFAM" id="SSF55120">
    <property type="entry name" value="Pseudouridine synthase"/>
    <property type="match status" value="1"/>
</dbReference>
<evidence type="ECO:0000313" key="7">
    <source>
        <dbReference type="EMBL" id="QCC45641.1"/>
    </source>
</evidence>
<keyword evidence="3 5" id="KW-0694">RNA-binding</keyword>
<dbReference type="EC" id="5.4.99.25" evidence="5"/>
<dbReference type="InterPro" id="IPR048741">
    <property type="entry name" value="Pus10-like_C"/>
</dbReference>
<dbReference type="Proteomes" id="UP000323075">
    <property type="component" value="Unassembled WGS sequence"/>
</dbReference>
<keyword evidence="2 5" id="KW-0819">tRNA processing</keyword>
<comment type="similarity">
    <text evidence="1 5">Belongs to the pseudouridine synthase Pus10 family.</text>
</comment>
<dbReference type="GO" id="GO:0160148">
    <property type="term" value="F:tRNA pseudouridine(55) synthase activity"/>
    <property type="evidence" value="ECO:0007669"/>
    <property type="project" value="UniProtKB-EC"/>
</dbReference>